<sequence length="64" mass="6942">MGPAVKRTEGPDPHVGVRPFVLWWFPPRGILVGVVVIFPPRTKGPLARGPSRSDPYPAGPHPSH</sequence>
<keyword evidence="2" id="KW-0812">Transmembrane</keyword>
<accession>A0ABV5FVN2</accession>
<feature type="region of interest" description="Disordered" evidence="1">
    <location>
        <begin position="41"/>
        <end position="64"/>
    </location>
</feature>
<evidence type="ECO:0000313" key="4">
    <source>
        <dbReference type="Proteomes" id="UP001589575"/>
    </source>
</evidence>
<evidence type="ECO:0000256" key="2">
    <source>
        <dbReference type="SAM" id="Phobius"/>
    </source>
</evidence>
<evidence type="ECO:0000256" key="1">
    <source>
        <dbReference type="SAM" id="MobiDB-lite"/>
    </source>
</evidence>
<keyword evidence="2" id="KW-1133">Transmembrane helix</keyword>
<protein>
    <submittedName>
        <fullName evidence="3">Uncharacterized protein</fullName>
    </submittedName>
</protein>
<keyword evidence="2" id="KW-0472">Membrane</keyword>
<comment type="caution">
    <text evidence="3">The sequence shown here is derived from an EMBL/GenBank/DDBJ whole genome shotgun (WGS) entry which is preliminary data.</text>
</comment>
<keyword evidence="4" id="KW-1185">Reference proteome</keyword>
<proteinExistence type="predicted"/>
<dbReference type="Proteomes" id="UP001589575">
    <property type="component" value="Unassembled WGS sequence"/>
</dbReference>
<dbReference type="EMBL" id="JBHMFI010000001">
    <property type="protein sequence ID" value="MFB9070716.1"/>
    <property type="molecule type" value="Genomic_DNA"/>
</dbReference>
<feature type="transmembrane region" description="Helical" evidence="2">
    <location>
        <begin position="20"/>
        <end position="38"/>
    </location>
</feature>
<organism evidence="3 4">
    <name type="scientific">Citricoccus parietis</name>
    <dbReference type="NCBI Taxonomy" id="592307"/>
    <lineage>
        <taxon>Bacteria</taxon>
        <taxon>Bacillati</taxon>
        <taxon>Actinomycetota</taxon>
        <taxon>Actinomycetes</taxon>
        <taxon>Micrococcales</taxon>
        <taxon>Micrococcaceae</taxon>
        <taxon>Citricoccus</taxon>
    </lineage>
</organism>
<name>A0ABV5FVN2_9MICC</name>
<evidence type="ECO:0000313" key="3">
    <source>
        <dbReference type="EMBL" id="MFB9070716.1"/>
    </source>
</evidence>
<gene>
    <name evidence="3" type="ORF">ACFFX0_05715</name>
</gene>
<reference evidence="3 4" key="1">
    <citation type="submission" date="2024-09" db="EMBL/GenBank/DDBJ databases">
        <authorList>
            <person name="Sun Q."/>
            <person name="Mori K."/>
        </authorList>
    </citation>
    <scope>NUCLEOTIDE SEQUENCE [LARGE SCALE GENOMIC DNA]</scope>
    <source>
        <strain evidence="3 4">CCM 7609</strain>
    </source>
</reference>